<dbReference type="InterPro" id="IPR001667">
    <property type="entry name" value="DDH_dom"/>
</dbReference>
<dbReference type="InterPro" id="IPR028979">
    <property type="entry name" value="Ser_kin/Pase_Hpr-like_N_sf"/>
</dbReference>
<dbReference type="PANTHER" id="PTHR12112">
    <property type="entry name" value="BNIP - RELATED"/>
    <property type="match status" value="1"/>
</dbReference>
<comment type="cofactor">
    <cofactor evidence="1">
        <name>Mn(2+)</name>
        <dbReference type="ChEBI" id="CHEBI:29035"/>
    </cofactor>
</comment>
<dbReference type="SUPFAM" id="SSF64182">
    <property type="entry name" value="DHH phosphoesterases"/>
    <property type="match status" value="1"/>
</dbReference>
<dbReference type="InterPro" id="IPR000644">
    <property type="entry name" value="CBS_dom"/>
</dbReference>
<dbReference type="EC" id="3.6.1.1" evidence="3"/>
<evidence type="ECO:0000313" key="12">
    <source>
        <dbReference type="EMBL" id="MDQ0289188.1"/>
    </source>
</evidence>
<evidence type="ECO:0000256" key="6">
    <source>
        <dbReference type="ARBA" id="ARBA00023211"/>
    </source>
</evidence>
<dbReference type="SUPFAM" id="SSF54631">
    <property type="entry name" value="CBS-domain pair"/>
    <property type="match status" value="1"/>
</dbReference>
<dbReference type="GO" id="GO:0005737">
    <property type="term" value="C:cytoplasm"/>
    <property type="evidence" value="ECO:0007669"/>
    <property type="project" value="InterPro"/>
</dbReference>
<proteinExistence type="predicted"/>
<dbReference type="InterPro" id="IPR004097">
    <property type="entry name" value="DHHA2"/>
</dbReference>
<dbReference type="EMBL" id="JAUSVL010000001">
    <property type="protein sequence ID" value="MDQ0289188.1"/>
    <property type="molecule type" value="Genomic_DNA"/>
</dbReference>
<dbReference type="Pfam" id="PF01368">
    <property type="entry name" value="DHH"/>
    <property type="match status" value="1"/>
</dbReference>
<dbReference type="GO" id="GO:0004427">
    <property type="term" value="F:inorganic diphosphate phosphatase activity"/>
    <property type="evidence" value="ECO:0007669"/>
    <property type="project" value="UniProtKB-EC"/>
</dbReference>
<evidence type="ECO:0000256" key="10">
    <source>
        <dbReference type="SAM" id="Coils"/>
    </source>
</evidence>
<keyword evidence="10" id="KW-0175">Coiled coil</keyword>
<sequence length="566" mass="62387">MTEQQVMEKKAPYRVLVSGHRNPDIDSLAAAVAIAELRRRQGQAEITALCPGVLPERALYLFKRFGIEPPQSRNDVYTRVRDVMTPATPVSTGTTLFDAVGKLRETGRQQLPVVEGDGRFLGMLSGLALISNLLDIGNDAGSGLTGRCIHSSIRLIQQVLEAEVLTADDADSTQDFQVYVAAMSLDSFTEHLPDTASHELAVIVGDRPEIHLRVLHRRMRLMIVTGNRPVDPLIVEAAARAKVSILLTRYDSAAVIRRLKFSVPVEFSRFPANQLCLSPRDRLRDVRNRILNSVDDLVPVVDEAGLLCGVVLKNACNQPPPFRMILVDHNEIEQSLPGVEEIPVIEVIDHHRIGMPPTTAPIRFTGDVVGSTCTLVAAMFRSAGERLSAGLAGLLLGGIISDTLLLRSPTSADLDRRMCDWLAKIAGVQPEVLMDELLRIDSPLAAKPAHDVIHGDRKDYSDGRFRFTLAQVEETNLELLHQRRDELLAEMQKVLADQQLDFVGLMVTDAVRETSELLIIGCEELIRNLPYAALAENLFVLPGVLSRKKQLLPQVLAITAALQDQR</sequence>
<evidence type="ECO:0000256" key="5">
    <source>
        <dbReference type="ARBA" id="ARBA00022801"/>
    </source>
</evidence>
<dbReference type="Pfam" id="PF02833">
    <property type="entry name" value="DHHA2"/>
    <property type="match status" value="1"/>
</dbReference>
<keyword evidence="4" id="KW-0479">Metal-binding</keyword>
<reference evidence="12" key="1">
    <citation type="submission" date="2023-07" db="EMBL/GenBank/DDBJ databases">
        <title>Genomic Encyclopedia of Type Strains, Phase IV (KMG-IV): sequencing the most valuable type-strain genomes for metagenomic binning, comparative biology and taxonomic classification.</title>
        <authorList>
            <person name="Goeker M."/>
        </authorList>
    </citation>
    <scope>NUCLEOTIDE SEQUENCE</scope>
    <source>
        <strain evidence="12">DSM 24202</strain>
    </source>
</reference>
<dbReference type="InterPro" id="IPR046342">
    <property type="entry name" value="CBS_dom_sf"/>
</dbReference>
<dbReference type="RefSeq" id="WP_307260537.1">
    <property type="nucleotide sequence ID" value="NZ_JAUSVL010000001.1"/>
</dbReference>
<evidence type="ECO:0000256" key="2">
    <source>
        <dbReference type="ARBA" id="ARBA00011643"/>
    </source>
</evidence>
<keyword evidence="6" id="KW-0464">Manganese</keyword>
<name>A0AAE3VEU1_9BACT</name>
<dbReference type="Gene3D" id="3.40.1390.20">
    <property type="entry name" value="HprK N-terminal domain-like"/>
    <property type="match status" value="1"/>
</dbReference>
<feature type="coiled-coil region" evidence="10">
    <location>
        <begin position="470"/>
        <end position="497"/>
    </location>
</feature>
<dbReference type="SUPFAM" id="SSF75138">
    <property type="entry name" value="HprK N-terminal domain-like"/>
    <property type="match status" value="1"/>
</dbReference>
<dbReference type="InterPro" id="IPR038222">
    <property type="entry name" value="DHHA2_dom_sf"/>
</dbReference>
<evidence type="ECO:0000256" key="1">
    <source>
        <dbReference type="ARBA" id="ARBA00001936"/>
    </source>
</evidence>
<organism evidence="12 13">
    <name type="scientific">Oligosphaera ethanolica</name>
    <dbReference type="NCBI Taxonomy" id="760260"/>
    <lineage>
        <taxon>Bacteria</taxon>
        <taxon>Pseudomonadati</taxon>
        <taxon>Lentisphaerota</taxon>
        <taxon>Oligosphaeria</taxon>
        <taxon>Oligosphaerales</taxon>
        <taxon>Oligosphaeraceae</taxon>
        <taxon>Oligosphaera</taxon>
    </lineage>
</organism>
<dbReference type="PROSITE" id="PS51371">
    <property type="entry name" value="CBS"/>
    <property type="match status" value="1"/>
</dbReference>
<dbReference type="PANTHER" id="PTHR12112:SF22">
    <property type="entry name" value="MANGANESE-DEPENDENT INORGANIC PYROPHOSPHATASE-RELATED"/>
    <property type="match status" value="1"/>
</dbReference>
<dbReference type="GO" id="GO:0046872">
    <property type="term" value="F:metal ion binding"/>
    <property type="evidence" value="ECO:0007669"/>
    <property type="project" value="UniProtKB-KW"/>
</dbReference>
<evidence type="ECO:0000256" key="8">
    <source>
        <dbReference type="ARBA" id="ARBA00047820"/>
    </source>
</evidence>
<evidence type="ECO:0000256" key="9">
    <source>
        <dbReference type="PROSITE-ProRule" id="PRU00703"/>
    </source>
</evidence>
<dbReference type="NCBIfam" id="NF011443">
    <property type="entry name" value="PRK14869.1-5"/>
    <property type="match status" value="1"/>
</dbReference>
<dbReference type="Proteomes" id="UP001238163">
    <property type="component" value="Unassembled WGS sequence"/>
</dbReference>
<dbReference type="SMART" id="SM01131">
    <property type="entry name" value="DHHA2"/>
    <property type="match status" value="1"/>
</dbReference>
<comment type="caution">
    <text evidence="12">The sequence shown here is derived from an EMBL/GenBank/DDBJ whole genome shotgun (WGS) entry which is preliminary data.</text>
</comment>
<evidence type="ECO:0000256" key="3">
    <source>
        <dbReference type="ARBA" id="ARBA00012146"/>
    </source>
</evidence>
<dbReference type="Gene3D" id="3.10.310.20">
    <property type="entry name" value="DHHA2 domain"/>
    <property type="match status" value="1"/>
</dbReference>
<keyword evidence="9" id="KW-0129">CBS domain</keyword>
<accession>A0AAE3VEU1</accession>
<comment type="catalytic activity">
    <reaction evidence="8">
        <text>diphosphate + H2O = 2 phosphate + H(+)</text>
        <dbReference type="Rhea" id="RHEA:24576"/>
        <dbReference type="ChEBI" id="CHEBI:15377"/>
        <dbReference type="ChEBI" id="CHEBI:15378"/>
        <dbReference type="ChEBI" id="CHEBI:33019"/>
        <dbReference type="ChEBI" id="CHEBI:43474"/>
        <dbReference type="EC" id="3.6.1.1"/>
    </reaction>
</comment>
<comment type="subunit">
    <text evidence="2">Homohexamer.</text>
</comment>
<evidence type="ECO:0000259" key="11">
    <source>
        <dbReference type="PROSITE" id="PS51371"/>
    </source>
</evidence>
<dbReference type="Pfam" id="PF07085">
    <property type="entry name" value="DRTGG"/>
    <property type="match status" value="1"/>
</dbReference>
<gene>
    <name evidence="12" type="ORF">J3R75_001295</name>
</gene>
<keyword evidence="5 12" id="KW-0378">Hydrolase</keyword>
<dbReference type="Gene3D" id="3.90.1640.10">
    <property type="entry name" value="inorganic pyrophosphatase (n-terminal core)"/>
    <property type="match status" value="2"/>
</dbReference>
<evidence type="ECO:0000313" key="13">
    <source>
        <dbReference type="Proteomes" id="UP001238163"/>
    </source>
</evidence>
<dbReference type="Pfam" id="PF00571">
    <property type="entry name" value="CBS"/>
    <property type="match status" value="1"/>
</dbReference>
<dbReference type="AlphaFoldDB" id="A0AAE3VEU1"/>
<dbReference type="InterPro" id="IPR038763">
    <property type="entry name" value="DHH_sf"/>
</dbReference>
<evidence type="ECO:0000256" key="4">
    <source>
        <dbReference type="ARBA" id="ARBA00022723"/>
    </source>
</evidence>
<dbReference type="SMART" id="SM00116">
    <property type="entry name" value="CBS"/>
    <property type="match status" value="1"/>
</dbReference>
<dbReference type="InterPro" id="IPR010766">
    <property type="entry name" value="DRTGG"/>
</dbReference>
<evidence type="ECO:0000256" key="7">
    <source>
        <dbReference type="ARBA" id="ARBA00032535"/>
    </source>
</evidence>
<keyword evidence="13" id="KW-1185">Reference proteome</keyword>
<feature type="domain" description="CBS" evidence="11">
    <location>
        <begin position="83"/>
        <end position="140"/>
    </location>
</feature>
<protein>
    <recommendedName>
        <fullName evidence="3">inorganic diphosphatase</fullName>
        <ecNumber evidence="3">3.6.1.1</ecNumber>
    </recommendedName>
    <alternativeName>
        <fullName evidence="7">Pyrophosphate phospho-hydrolase</fullName>
    </alternativeName>
</protein>